<protein>
    <recommendedName>
        <fullName evidence="9 11">1-(5-phosphoribosyl)-5-[(5-phosphoribosylamino)methylideneamino] imidazole-4-carboxamide isomerase</fullName>
        <ecNumber evidence="9 11">5.3.1.16</ecNumber>
    </recommendedName>
    <alternativeName>
        <fullName evidence="9">Phosphoribosylformimino-5-aminoimidazole carboxamide ribotide isomerase</fullName>
    </alternativeName>
</protein>
<dbReference type="GO" id="GO:0003949">
    <property type="term" value="F:1-(5-phosphoribosyl)-5-[(5-phosphoribosylamino)methylideneamino]imidazole-4-carboxamide isomerase activity"/>
    <property type="evidence" value="ECO:0007669"/>
    <property type="project" value="UniProtKB-UniRule"/>
</dbReference>
<dbReference type="InterPro" id="IPR044524">
    <property type="entry name" value="Isoase_HisA-like"/>
</dbReference>
<evidence type="ECO:0000256" key="6">
    <source>
        <dbReference type="ARBA" id="ARBA00022605"/>
    </source>
</evidence>
<sequence>MTILPAIDLKDGKAVRLTKGLMDSAKIYSDEPWQVAKKFEELGSKWVHLVDLNGAFAGTPQNIEQIKKIRENCNLSLELGGGIRDEDTIKMYLDLGVDRVILGSIALKNPQFVKDMASRYRVVVGIDAIDGMVAVEGWAEVSTIKATDLAREFRDAGVEAIICTDVGRDGTMSGLNIDFTKSIKEACGLETIASGGLRDIEDIKKLLETNIDGTIVGKAFYEGTLDLKEAFSLV</sequence>
<evidence type="ECO:0000256" key="9">
    <source>
        <dbReference type="HAMAP-Rule" id="MF_01014"/>
    </source>
</evidence>
<dbReference type="HAMAP" id="MF_01014">
    <property type="entry name" value="HisA"/>
    <property type="match status" value="1"/>
</dbReference>
<comment type="similarity">
    <text evidence="4 9 10">Belongs to the HisA/HisF family.</text>
</comment>
<evidence type="ECO:0000256" key="10">
    <source>
        <dbReference type="RuleBase" id="RU003657"/>
    </source>
</evidence>
<dbReference type="Pfam" id="PF00977">
    <property type="entry name" value="His_biosynth"/>
    <property type="match status" value="1"/>
</dbReference>
<evidence type="ECO:0000256" key="1">
    <source>
        <dbReference type="ARBA" id="ARBA00000901"/>
    </source>
</evidence>
<feature type="active site" description="Proton donor" evidence="9">
    <location>
        <position position="127"/>
    </location>
</feature>
<dbReference type="UniPathway" id="UPA00031">
    <property type="reaction ID" value="UER00009"/>
</dbReference>
<comment type="subcellular location">
    <subcellularLocation>
        <location evidence="2 9 11">Cytoplasm</location>
    </subcellularLocation>
</comment>
<dbReference type="PANTHER" id="PTHR43090:SF2">
    <property type="entry name" value="1-(5-PHOSPHORIBOSYL)-5-[(5-PHOSPHORIBOSYLAMINO)METHYLIDENEAMINO] IMIDAZOLE-4-CARBOXAMIDE ISOMERASE"/>
    <property type="match status" value="1"/>
</dbReference>
<keyword evidence="8 9" id="KW-0413">Isomerase</keyword>
<organism evidence="12">
    <name type="scientific">Sulfurovum sp. enrichment culture clone C5</name>
    <dbReference type="NCBI Taxonomy" id="497650"/>
    <lineage>
        <taxon>Bacteria</taxon>
        <taxon>Pseudomonadati</taxon>
        <taxon>Campylobacterota</taxon>
        <taxon>Epsilonproteobacteria</taxon>
        <taxon>Campylobacterales</taxon>
        <taxon>Sulfurovaceae</taxon>
        <taxon>Sulfurovum</taxon>
        <taxon>environmental samples</taxon>
    </lineage>
</organism>
<keyword evidence="5 9" id="KW-0963">Cytoplasm</keyword>
<dbReference type="GO" id="GO:0005737">
    <property type="term" value="C:cytoplasm"/>
    <property type="evidence" value="ECO:0007669"/>
    <property type="project" value="UniProtKB-SubCell"/>
</dbReference>
<accession>A0A0S4XQW7</accession>
<dbReference type="InterPro" id="IPR013785">
    <property type="entry name" value="Aldolase_TIM"/>
</dbReference>
<name>A0A0S4XQW7_9BACT</name>
<dbReference type="SUPFAM" id="SSF51366">
    <property type="entry name" value="Ribulose-phoshate binding barrel"/>
    <property type="match status" value="1"/>
</dbReference>
<reference evidence="12" key="1">
    <citation type="submission" date="2015-11" db="EMBL/GenBank/DDBJ databases">
        <authorList>
            <person name="Zhang Y."/>
            <person name="Guo Z."/>
        </authorList>
    </citation>
    <scope>NUCLEOTIDE SEQUENCE</scope>
    <source>
        <strain evidence="12">BN30871</strain>
    </source>
</reference>
<dbReference type="Gene3D" id="3.20.20.70">
    <property type="entry name" value="Aldolase class I"/>
    <property type="match status" value="1"/>
</dbReference>
<comment type="pathway">
    <text evidence="3 9 11">Amino-acid biosynthesis; L-histidine biosynthesis; L-histidine from 5-phospho-alpha-D-ribose 1-diphosphate: step 4/9.</text>
</comment>
<dbReference type="EMBL" id="FAXN01000082">
    <property type="protein sequence ID" value="CUV66341.1"/>
    <property type="molecule type" value="Genomic_DNA"/>
</dbReference>
<dbReference type="InterPro" id="IPR006062">
    <property type="entry name" value="His_biosynth"/>
</dbReference>
<dbReference type="NCBIfam" id="TIGR00007">
    <property type="entry name" value="1-(5-phosphoribosyl)-5-[(5-phosphoribosylamino)methylideneamino]imidazole-4-carboxamide isomerase"/>
    <property type="match status" value="1"/>
</dbReference>
<evidence type="ECO:0000256" key="2">
    <source>
        <dbReference type="ARBA" id="ARBA00004496"/>
    </source>
</evidence>
<dbReference type="InterPro" id="IPR023016">
    <property type="entry name" value="HisA/PriA"/>
</dbReference>
<dbReference type="GO" id="GO:0000105">
    <property type="term" value="P:L-histidine biosynthetic process"/>
    <property type="evidence" value="ECO:0007669"/>
    <property type="project" value="UniProtKB-UniRule"/>
</dbReference>
<dbReference type="CDD" id="cd04732">
    <property type="entry name" value="HisA"/>
    <property type="match status" value="1"/>
</dbReference>
<gene>
    <name evidence="9 12" type="primary">hisA</name>
    <name evidence="12" type="ORF">BN3087_780004</name>
</gene>
<dbReference type="PANTHER" id="PTHR43090">
    <property type="entry name" value="1-(5-PHOSPHORIBOSYL)-5-[(5-PHOSPHORIBOSYLAMINO)METHYLIDENEAMINO] IMIDAZOLE-4-CARBOXAMIDE ISOMERASE"/>
    <property type="match status" value="1"/>
</dbReference>
<evidence type="ECO:0000256" key="4">
    <source>
        <dbReference type="ARBA" id="ARBA00009667"/>
    </source>
</evidence>
<keyword evidence="6 9" id="KW-0028">Amino-acid biosynthesis</keyword>
<dbReference type="EC" id="5.3.1.16" evidence="9 11"/>
<feature type="active site" description="Proton acceptor" evidence="9">
    <location>
        <position position="8"/>
    </location>
</feature>
<evidence type="ECO:0000256" key="5">
    <source>
        <dbReference type="ARBA" id="ARBA00022490"/>
    </source>
</evidence>
<evidence type="ECO:0000256" key="11">
    <source>
        <dbReference type="RuleBase" id="RU003658"/>
    </source>
</evidence>
<evidence type="ECO:0000313" key="12">
    <source>
        <dbReference type="EMBL" id="CUV66341.1"/>
    </source>
</evidence>
<dbReference type="GO" id="GO:0000162">
    <property type="term" value="P:L-tryptophan biosynthetic process"/>
    <property type="evidence" value="ECO:0007669"/>
    <property type="project" value="TreeGrafter"/>
</dbReference>
<dbReference type="AlphaFoldDB" id="A0A0S4XQW7"/>
<evidence type="ECO:0000256" key="7">
    <source>
        <dbReference type="ARBA" id="ARBA00023102"/>
    </source>
</evidence>
<keyword evidence="7 9" id="KW-0368">Histidine biosynthesis</keyword>
<evidence type="ECO:0000256" key="8">
    <source>
        <dbReference type="ARBA" id="ARBA00023235"/>
    </source>
</evidence>
<dbReference type="InterPro" id="IPR011060">
    <property type="entry name" value="RibuloseP-bd_barrel"/>
</dbReference>
<comment type="catalytic activity">
    <reaction evidence="1 9 11">
        <text>1-(5-phospho-beta-D-ribosyl)-5-[(5-phospho-beta-D-ribosylamino)methylideneamino]imidazole-4-carboxamide = 5-[(5-phospho-1-deoxy-D-ribulos-1-ylimino)methylamino]-1-(5-phospho-beta-D-ribosyl)imidazole-4-carboxamide</text>
        <dbReference type="Rhea" id="RHEA:15469"/>
        <dbReference type="ChEBI" id="CHEBI:58435"/>
        <dbReference type="ChEBI" id="CHEBI:58525"/>
        <dbReference type="EC" id="5.3.1.16"/>
    </reaction>
</comment>
<evidence type="ECO:0000256" key="3">
    <source>
        <dbReference type="ARBA" id="ARBA00005133"/>
    </source>
</evidence>
<dbReference type="InterPro" id="IPR006063">
    <property type="entry name" value="HisA_bact_arch"/>
</dbReference>
<dbReference type="FunFam" id="3.20.20.70:FF:000009">
    <property type="entry name" value="1-(5-phosphoribosyl)-5-[(5-phosphoribosylamino)methylideneamino] imidazole-4-carboxamide isomerase"/>
    <property type="match status" value="1"/>
</dbReference>
<proteinExistence type="inferred from homology"/>